<comment type="caution">
    <text evidence="2">The sequence shown here is derived from an EMBL/GenBank/DDBJ whole genome shotgun (WGS) entry which is preliminary data.</text>
</comment>
<accession>A0A235H8T6</accession>
<dbReference type="Proteomes" id="UP000215367">
    <property type="component" value="Unassembled WGS sequence"/>
</dbReference>
<evidence type="ECO:0000313" key="3">
    <source>
        <dbReference type="Proteomes" id="UP000215367"/>
    </source>
</evidence>
<evidence type="ECO:0000313" key="2">
    <source>
        <dbReference type="EMBL" id="OYD82172.1"/>
    </source>
</evidence>
<organism evidence="2 3">
    <name type="scientific">Azospirillum brasilense</name>
    <dbReference type="NCBI Taxonomy" id="192"/>
    <lineage>
        <taxon>Bacteria</taxon>
        <taxon>Pseudomonadati</taxon>
        <taxon>Pseudomonadota</taxon>
        <taxon>Alphaproteobacteria</taxon>
        <taxon>Rhodospirillales</taxon>
        <taxon>Azospirillaceae</taxon>
        <taxon>Azospirillum</taxon>
    </lineage>
</organism>
<dbReference type="AlphaFoldDB" id="A0A235H8T6"/>
<reference evidence="2 3" key="1">
    <citation type="submission" date="2017-07" db="EMBL/GenBank/DDBJ databases">
        <title>Whole genome sequence of Azospirillum brasilense 2A1, a potential biofertilizer strain.</title>
        <authorList>
            <person name="Fontana C.A."/>
            <person name="Toffoli L.M."/>
            <person name="Salazar S.M."/>
            <person name="Puglisi E."/>
            <person name="Pedraza R."/>
            <person name="Bassi D."/>
            <person name="Cocconcelli P.S."/>
        </authorList>
    </citation>
    <scope>NUCLEOTIDE SEQUENCE [LARGE SCALE GENOMIC DNA]</scope>
    <source>
        <strain evidence="2 3">2A1</strain>
        <plasmid evidence="2">unnamed</plasmid>
    </source>
</reference>
<dbReference type="EMBL" id="NOWT01000025">
    <property type="protein sequence ID" value="OYD82172.1"/>
    <property type="molecule type" value="Genomic_DNA"/>
</dbReference>
<feature type="region of interest" description="Disordered" evidence="1">
    <location>
        <begin position="38"/>
        <end position="71"/>
    </location>
</feature>
<sequence>MAARTARRPSWNGGCGFIPDMWSRFRAIQDCRRYAGRTLSHPRPHTPLATHPNENILGTRKQRGMGRWTTP</sequence>
<protein>
    <submittedName>
        <fullName evidence="2">Uncharacterized protein</fullName>
    </submittedName>
</protein>
<evidence type="ECO:0000256" key="1">
    <source>
        <dbReference type="SAM" id="MobiDB-lite"/>
    </source>
</evidence>
<keyword evidence="2" id="KW-0614">Plasmid</keyword>
<geneLocation type="plasmid" evidence="2">
    <name>unnamed</name>
</geneLocation>
<gene>
    <name evidence="2" type="ORF">CHT98_22475</name>
</gene>
<name>A0A235H8T6_AZOBR</name>
<proteinExistence type="predicted"/>